<dbReference type="EMBL" id="LT635759">
    <property type="protein sequence ID" value="SGZ54399.1"/>
    <property type="molecule type" value="Genomic_DNA"/>
</dbReference>
<gene>
    <name evidence="3" type="ORF">SAMEA4029010_CIC11G00000002112</name>
</gene>
<dbReference type="CDD" id="cd00170">
    <property type="entry name" value="SEC14"/>
    <property type="match status" value="1"/>
</dbReference>
<dbReference type="OrthoDB" id="43460at2759"/>
<sequence length="553" mass="63317">MSQYPSVYPSEIKYRPGRIQTLSADQEIALKQSWAALLKYWGYGVEISTKDIHSKRAFVASSVTQELTRVSTNASVSTASLKKKKSFFGRKRADVDDQSVISDERTNKLKNSHLERYTKVDEVSDHISYLYIEHYGEITDSEDDGDDFEDSEDSDVESIETFYSAMSTLDVSGGEVVPSSIQVPSKPPRISISASESSLRKQSTTKSTSSQFTGPTVKTNKDIYPFMKQYNPKVLHNSMMSFCRNDLFDNVLLRYIRARKYVVPDAIKMFANSLDWKTKGYKANELVEEGDAPAYVNGTHKGFVKNFTVSKSIIRGHDKNKNPLFIFQSRKHFASDSPLEETERFALLIIEWCRLFLREVNESVDTCTVMFDLTGFSMKNADNAPIKFLTSMFEAHYPESLGIVIIHNAPWIFSTVWNIIKNWLDPVVVSKIHFTKGYEELNELVDPKFIPSELGGDDDADNTYVHPSVKHTRPARAKDAKYRELRKQRHELQMKFLETTKKWVESTNSEVSSQYLKDKIYLSYQISDNYIALDPYVRNPGIYDRNGTLVLRN</sequence>
<dbReference type="InterPro" id="IPR036865">
    <property type="entry name" value="CRAL-TRIO_dom_sf"/>
</dbReference>
<name>A0A1L0BSP0_9ASCO</name>
<reference evidence="3 4" key="1">
    <citation type="submission" date="2016-10" db="EMBL/GenBank/DDBJ databases">
        <authorList>
            <person name="de Groot N.N."/>
        </authorList>
    </citation>
    <scope>NUCLEOTIDE SEQUENCE [LARGE SCALE GENOMIC DNA]</scope>
    <source>
        <strain evidence="3 4">CBS 141442</strain>
    </source>
</reference>
<dbReference type="Proteomes" id="UP000182334">
    <property type="component" value="Chromosome IV"/>
</dbReference>
<feature type="compositionally biased region" description="Low complexity" evidence="1">
    <location>
        <begin position="200"/>
        <end position="213"/>
    </location>
</feature>
<proteinExistence type="predicted"/>
<dbReference type="Pfam" id="PF00650">
    <property type="entry name" value="CRAL_TRIO"/>
    <property type="match status" value="1"/>
</dbReference>
<dbReference type="PANTHER" id="PTHR46590:SF1">
    <property type="entry name" value="PHOSPHATIDYLINOSITOL TRANSFER PROTEIN CSR1"/>
    <property type="match status" value="1"/>
</dbReference>
<organism evidence="3 4">
    <name type="scientific">Sungouiella intermedia</name>
    <dbReference type="NCBI Taxonomy" id="45354"/>
    <lineage>
        <taxon>Eukaryota</taxon>
        <taxon>Fungi</taxon>
        <taxon>Dikarya</taxon>
        <taxon>Ascomycota</taxon>
        <taxon>Saccharomycotina</taxon>
        <taxon>Pichiomycetes</taxon>
        <taxon>Metschnikowiaceae</taxon>
        <taxon>Sungouiella</taxon>
    </lineage>
</organism>
<dbReference type="STRING" id="45354.A0A1L0BSP0"/>
<dbReference type="InterPro" id="IPR011074">
    <property type="entry name" value="CRAL/TRIO_N_dom"/>
</dbReference>
<dbReference type="PANTHER" id="PTHR46590">
    <property type="entry name" value="PHOSPHATIDYLINOSITOL TRANSFER PROTEIN CSR1-RELATED"/>
    <property type="match status" value="1"/>
</dbReference>
<evidence type="ECO:0000313" key="4">
    <source>
        <dbReference type="Proteomes" id="UP000182334"/>
    </source>
</evidence>
<dbReference type="Pfam" id="PF03765">
    <property type="entry name" value="CRAL_TRIO_N"/>
    <property type="match status" value="1"/>
</dbReference>
<feature type="domain" description="CRAL-TRIO" evidence="2">
    <location>
        <begin position="300"/>
        <end position="462"/>
    </location>
</feature>
<dbReference type="InterPro" id="IPR052432">
    <property type="entry name" value="PITP/CRAL-TRIO"/>
</dbReference>
<dbReference type="Gene3D" id="3.40.525.10">
    <property type="entry name" value="CRAL-TRIO lipid binding domain"/>
    <property type="match status" value="1"/>
</dbReference>
<evidence type="ECO:0000313" key="3">
    <source>
        <dbReference type="EMBL" id="SGZ54399.1"/>
    </source>
</evidence>
<feature type="region of interest" description="Disordered" evidence="1">
    <location>
        <begin position="176"/>
        <end position="214"/>
    </location>
</feature>
<evidence type="ECO:0000256" key="1">
    <source>
        <dbReference type="SAM" id="MobiDB-lite"/>
    </source>
</evidence>
<evidence type="ECO:0000259" key="2">
    <source>
        <dbReference type="PROSITE" id="PS50191"/>
    </source>
</evidence>
<accession>A0A1L0BSP0</accession>
<keyword evidence="4" id="KW-1185">Reference proteome</keyword>
<dbReference type="PROSITE" id="PS50191">
    <property type="entry name" value="CRAL_TRIO"/>
    <property type="match status" value="1"/>
</dbReference>
<dbReference type="SMART" id="SM00516">
    <property type="entry name" value="SEC14"/>
    <property type="match status" value="1"/>
</dbReference>
<dbReference type="SMART" id="SM01100">
    <property type="entry name" value="CRAL_TRIO_N"/>
    <property type="match status" value="1"/>
</dbReference>
<dbReference type="SUPFAM" id="SSF46938">
    <property type="entry name" value="CRAL/TRIO N-terminal domain"/>
    <property type="match status" value="1"/>
</dbReference>
<dbReference type="InterPro" id="IPR036273">
    <property type="entry name" value="CRAL/TRIO_N_dom_sf"/>
</dbReference>
<dbReference type="InterPro" id="IPR001251">
    <property type="entry name" value="CRAL-TRIO_dom"/>
</dbReference>
<dbReference type="AlphaFoldDB" id="A0A1L0BSP0"/>
<protein>
    <submittedName>
        <fullName evidence="3">CIC11C00000002112</fullName>
    </submittedName>
</protein>
<dbReference type="SUPFAM" id="SSF52087">
    <property type="entry name" value="CRAL/TRIO domain"/>
    <property type="match status" value="1"/>
</dbReference>